<evidence type="ECO:0000256" key="3">
    <source>
        <dbReference type="ARBA" id="ARBA00022801"/>
    </source>
</evidence>
<dbReference type="Proteomes" id="UP000837801">
    <property type="component" value="Unassembled WGS sequence"/>
</dbReference>
<comment type="caution">
    <text evidence="5">The sequence shown here is derived from an EMBL/GenBank/DDBJ whole genome shotgun (WGS) entry which is preliminary data.</text>
</comment>
<dbReference type="GO" id="GO:0005739">
    <property type="term" value="C:mitochondrion"/>
    <property type="evidence" value="ECO:0007669"/>
    <property type="project" value="TreeGrafter"/>
</dbReference>
<gene>
    <name evidence="5" type="ORF">CLIB1423_03S06282</name>
</gene>
<evidence type="ECO:0000313" key="6">
    <source>
        <dbReference type="Proteomes" id="UP000837801"/>
    </source>
</evidence>
<dbReference type="CDD" id="cd06558">
    <property type="entry name" value="crotonase-like"/>
    <property type="match status" value="1"/>
</dbReference>
<dbReference type="InterPro" id="IPR029045">
    <property type="entry name" value="ClpP/crotonase-like_dom_sf"/>
</dbReference>
<dbReference type="InterPro" id="IPR045004">
    <property type="entry name" value="ECH_dom"/>
</dbReference>
<dbReference type="InterPro" id="IPR018376">
    <property type="entry name" value="Enoyl-CoA_hyd/isom_CS"/>
</dbReference>
<dbReference type="PANTHER" id="PTHR43176:SF3">
    <property type="entry name" value="3-HYDROXYISOBUTYRYL-COA HYDROLASE, MITOCHONDRIAL"/>
    <property type="match status" value="1"/>
</dbReference>
<dbReference type="NCBIfam" id="NF004127">
    <property type="entry name" value="PRK05617.1"/>
    <property type="match status" value="1"/>
</dbReference>
<dbReference type="PANTHER" id="PTHR43176">
    <property type="entry name" value="3-HYDROXYISOBUTYRYL-COA HYDROLASE-RELATED"/>
    <property type="match status" value="1"/>
</dbReference>
<dbReference type="PROSITE" id="PS00166">
    <property type="entry name" value="ENOYL_COA_HYDRATASE"/>
    <property type="match status" value="1"/>
</dbReference>
<dbReference type="InterPro" id="IPR032259">
    <property type="entry name" value="HIBYL-CoA-H"/>
</dbReference>
<evidence type="ECO:0000259" key="4">
    <source>
        <dbReference type="Pfam" id="PF16113"/>
    </source>
</evidence>
<keyword evidence="3 5" id="KW-0378">Hydrolase</keyword>
<organism evidence="5 6">
    <name type="scientific">[Candida] railenensis</name>
    <dbReference type="NCBI Taxonomy" id="45579"/>
    <lineage>
        <taxon>Eukaryota</taxon>
        <taxon>Fungi</taxon>
        <taxon>Dikarya</taxon>
        <taxon>Ascomycota</taxon>
        <taxon>Saccharomycotina</taxon>
        <taxon>Pichiomycetes</taxon>
        <taxon>Debaryomycetaceae</taxon>
        <taxon>Kurtzmaniella</taxon>
    </lineage>
</organism>
<accession>A0A9P0QMH3</accession>
<dbReference type="FunFam" id="3.90.226.10:FF:000080">
    <property type="entry name" value="3-hydroxyisobutyryl-CoA hydrolase, mitochondrial"/>
    <property type="match status" value="1"/>
</dbReference>
<dbReference type="GO" id="GO:0006574">
    <property type="term" value="P:L-valine catabolic process"/>
    <property type="evidence" value="ECO:0007669"/>
    <property type="project" value="TreeGrafter"/>
</dbReference>
<protein>
    <recommendedName>
        <fullName evidence="2">3-hydroxyisobutyryl-CoA hydrolase</fullName>
        <ecNumber evidence="2">3.1.2.4</ecNumber>
    </recommendedName>
</protein>
<sequence>MLRRIPKNLRIPIRSKFVNPSPLTSFSIMSYSTNNGGYLEDDVIFSNKNLARVIELNRPKKLNSLNTSMVSKITPRLLEYSKSSVNNLVVLTSTSSKGLCAGGDVAECAKQIVDNNPGYGSDFFQKEYNLNYLIATYSKPYVALMNGITMGGGVGLSVHSPFRVATETTKLAMPEMDIGFFPDVGTTFFLPRLDEKLGYYYALTGNILSGLDAYMLGFATHYVSSEKLDQLTNRLSNLQPPVVNDTPAEENHSSILQSTRQFFAQVNQVIEEFSENKLPEDYKLPFTTEEIDLINQAFSQPTVEDILTYLHKDGGEFAMKTYYKLKTKSPTSLKVAYELLNRGSKNSIRQQFEQELIAATNIMNINVEKSDFVKGVYHKLVDKVKDPSFPEWNEIHNTELITPEEVEKILSKSMATAKLDQPLLSKFFGVDYKDYPYNMGLPNNKQVEAYITGNDGSGRSYLPTPSEVVKYFKTTTGDKLGVEEKVKFILSLHGEASKYDNKYVSWK</sequence>
<dbReference type="EMBL" id="CAKXYY010000003">
    <property type="protein sequence ID" value="CAH2351437.1"/>
    <property type="molecule type" value="Genomic_DNA"/>
</dbReference>
<evidence type="ECO:0000313" key="5">
    <source>
        <dbReference type="EMBL" id="CAH2351437.1"/>
    </source>
</evidence>
<feature type="domain" description="Enoyl-CoA hydratase/isomerase" evidence="4">
    <location>
        <begin position="52"/>
        <end position="409"/>
    </location>
</feature>
<name>A0A9P0QMH3_9ASCO</name>
<keyword evidence="6" id="KW-1185">Reference proteome</keyword>
<dbReference type="AlphaFoldDB" id="A0A9P0QMH3"/>
<dbReference type="Gene3D" id="3.90.226.10">
    <property type="entry name" value="2-enoyl-CoA Hydratase, Chain A, domain 1"/>
    <property type="match status" value="1"/>
</dbReference>
<evidence type="ECO:0000256" key="1">
    <source>
        <dbReference type="ARBA" id="ARBA00001709"/>
    </source>
</evidence>
<proteinExistence type="predicted"/>
<comment type="catalytic activity">
    <reaction evidence="1">
        <text>3-hydroxy-2-methylpropanoyl-CoA + H2O = 3-hydroxy-2-methylpropanoate + CoA + H(+)</text>
        <dbReference type="Rhea" id="RHEA:20888"/>
        <dbReference type="ChEBI" id="CHEBI:11805"/>
        <dbReference type="ChEBI" id="CHEBI:15377"/>
        <dbReference type="ChEBI" id="CHEBI:15378"/>
        <dbReference type="ChEBI" id="CHEBI:57287"/>
        <dbReference type="ChEBI" id="CHEBI:57340"/>
        <dbReference type="EC" id="3.1.2.4"/>
    </reaction>
</comment>
<dbReference type="SUPFAM" id="SSF52096">
    <property type="entry name" value="ClpP/crotonase"/>
    <property type="match status" value="1"/>
</dbReference>
<evidence type="ECO:0000256" key="2">
    <source>
        <dbReference type="ARBA" id="ARBA00011915"/>
    </source>
</evidence>
<dbReference type="OrthoDB" id="1737613at2759"/>
<dbReference type="EC" id="3.1.2.4" evidence="2"/>
<reference evidence="5" key="1">
    <citation type="submission" date="2022-03" db="EMBL/GenBank/DDBJ databases">
        <authorList>
            <person name="Legras J.-L."/>
            <person name="Devillers H."/>
            <person name="Grondin C."/>
        </authorList>
    </citation>
    <scope>NUCLEOTIDE SEQUENCE</scope>
    <source>
        <strain evidence="5">CLIB 1423</strain>
    </source>
</reference>
<dbReference type="Pfam" id="PF16113">
    <property type="entry name" value="ECH_2"/>
    <property type="match status" value="1"/>
</dbReference>
<dbReference type="GO" id="GO:0003860">
    <property type="term" value="F:3-hydroxyisobutyryl-CoA hydrolase activity"/>
    <property type="evidence" value="ECO:0007669"/>
    <property type="project" value="UniProtKB-EC"/>
</dbReference>